<proteinExistence type="predicted"/>
<feature type="compositionally biased region" description="Basic and acidic residues" evidence="5">
    <location>
        <begin position="681"/>
        <end position="690"/>
    </location>
</feature>
<keyword evidence="8" id="KW-1185">Reference proteome</keyword>
<dbReference type="PANTHER" id="PTHR31973">
    <property type="entry name" value="POLYPROTEIN, PUTATIVE-RELATED"/>
    <property type="match status" value="1"/>
</dbReference>
<dbReference type="EMBL" id="OX465085">
    <property type="protein sequence ID" value="CAI9304472.1"/>
    <property type="molecule type" value="Genomic_DNA"/>
</dbReference>
<reference evidence="7" key="1">
    <citation type="submission" date="2023-04" db="EMBL/GenBank/DDBJ databases">
        <authorList>
            <person name="Vijverberg K."/>
            <person name="Xiong W."/>
            <person name="Schranz E."/>
        </authorList>
    </citation>
    <scope>NUCLEOTIDE SEQUENCE</scope>
</reference>
<dbReference type="Pfam" id="PF04434">
    <property type="entry name" value="SWIM"/>
    <property type="match status" value="1"/>
</dbReference>
<evidence type="ECO:0000256" key="5">
    <source>
        <dbReference type="SAM" id="MobiDB-lite"/>
    </source>
</evidence>
<accession>A0AA36A6J2</accession>
<evidence type="ECO:0000256" key="2">
    <source>
        <dbReference type="ARBA" id="ARBA00022771"/>
    </source>
</evidence>
<protein>
    <recommendedName>
        <fullName evidence="6">SWIM-type domain-containing protein</fullName>
    </recommendedName>
</protein>
<name>A0AA36A6J2_LACSI</name>
<dbReference type="GO" id="GO:0008270">
    <property type="term" value="F:zinc ion binding"/>
    <property type="evidence" value="ECO:0007669"/>
    <property type="project" value="UniProtKB-KW"/>
</dbReference>
<dbReference type="Pfam" id="PF10551">
    <property type="entry name" value="MULE"/>
    <property type="match status" value="1"/>
</dbReference>
<evidence type="ECO:0000313" key="8">
    <source>
        <dbReference type="Proteomes" id="UP001177003"/>
    </source>
</evidence>
<evidence type="ECO:0000256" key="3">
    <source>
        <dbReference type="ARBA" id="ARBA00022833"/>
    </source>
</evidence>
<keyword evidence="3" id="KW-0862">Zinc</keyword>
<organism evidence="7 8">
    <name type="scientific">Lactuca saligna</name>
    <name type="common">Willowleaf lettuce</name>
    <dbReference type="NCBI Taxonomy" id="75948"/>
    <lineage>
        <taxon>Eukaryota</taxon>
        <taxon>Viridiplantae</taxon>
        <taxon>Streptophyta</taxon>
        <taxon>Embryophyta</taxon>
        <taxon>Tracheophyta</taxon>
        <taxon>Spermatophyta</taxon>
        <taxon>Magnoliopsida</taxon>
        <taxon>eudicotyledons</taxon>
        <taxon>Gunneridae</taxon>
        <taxon>Pentapetalae</taxon>
        <taxon>asterids</taxon>
        <taxon>campanulids</taxon>
        <taxon>Asterales</taxon>
        <taxon>Asteraceae</taxon>
        <taxon>Cichorioideae</taxon>
        <taxon>Cichorieae</taxon>
        <taxon>Lactucinae</taxon>
        <taxon>Lactuca</taxon>
    </lineage>
</organism>
<dbReference type="InterPro" id="IPR004332">
    <property type="entry name" value="Transposase_MuDR"/>
</dbReference>
<keyword evidence="2 4" id="KW-0863">Zinc-finger</keyword>
<dbReference type="PANTHER" id="PTHR31973:SF189">
    <property type="entry name" value="TRANSPOSASE, MUDR, PLANT, MULE TRANSPOSASE DOMAIN PROTEIN-RELATED"/>
    <property type="match status" value="1"/>
</dbReference>
<sequence>MDSKFTIKVNHTGSFVPKPIVYFNPVKMVVSNVDFRSMSFVEFISYVKNLVKDGTINVYYCLPQRSLRDGLRVLEDENDYVRFLDVGYENGGMINLYIDHSQYPVMEWIEEEIAEDGSVDGNTDDDDDVDSDLSDDEFVEHEPDDEVIQLQPSDDPFIRRKFFKPPRIVDDEKDDKKDVKKNLHKYPVHDPNQKWDTMSPILGMKFCDRYELKHLLSNYAVANGYKLWYEKNDSTRLLVRCCKGEEKSKCPFRLWATWMSKERSFQIKSLISEHNCSRALNLGSMVTYSWIGKQLIETIIDNPRISYRKMAAAVLRDFNLKVSFGQCRIAKKFAMDEIEGSLVAHYEKLRSYGLELLRTNPGSTVKLDVDIMPDSTVHFSKMYICLKAVKDGWIEGCRRVIGVDGCFLKGLCKGEVVSAVGRDANNHMYPLAWAVVPVENKTNWKWFLDLLLEDIDMGQGRGLTIISDQHKGLIEAVKERVPECEHRQCARHVYANFKKKFLGAEYRRLFWFAAKATTTTKFEDIMKEIKLIDNTAYEHLMEKNPNTWSRAFFREDSGSDAIENGVSKFWGVIPSGFHQYESRWLNEVYVVDLHKRTCGCRSWQLTGIPCVHAISAILCLNGNIEEYVANWYTTQMFGSCYKYNVKPINGHEMWPANDMNTILPPKRRRLPGRPKTNRKKCISERSDRHTVSKVGTTSKCSLCSQPEEHKTSVEEEGGDQG</sequence>
<dbReference type="Pfam" id="PF26130">
    <property type="entry name" value="PB1-like"/>
    <property type="match status" value="1"/>
</dbReference>
<dbReference type="InterPro" id="IPR018289">
    <property type="entry name" value="MULE_transposase_dom"/>
</dbReference>
<dbReference type="InterPro" id="IPR007527">
    <property type="entry name" value="Znf_SWIM"/>
</dbReference>
<dbReference type="SMART" id="SM00575">
    <property type="entry name" value="ZnF_PMZ"/>
    <property type="match status" value="1"/>
</dbReference>
<evidence type="ECO:0000256" key="1">
    <source>
        <dbReference type="ARBA" id="ARBA00022723"/>
    </source>
</evidence>
<gene>
    <name evidence="7" type="ORF">LSALG_LOCUS42846</name>
</gene>
<dbReference type="PROSITE" id="PS50966">
    <property type="entry name" value="ZF_SWIM"/>
    <property type="match status" value="1"/>
</dbReference>
<feature type="domain" description="SWIM-type" evidence="6">
    <location>
        <begin position="589"/>
        <end position="621"/>
    </location>
</feature>
<dbReference type="InterPro" id="IPR006564">
    <property type="entry name" value="Znf_PMZ"/>
</dbReference>
<feature type="compositionally biased region" description="Basic residues" evidence="5">
    <location>
        <begin position="665"/>
        <end position="680"/>
    </location>
</feature>
<dbReference type="InterPro" id="IPR058594">
    <property type="entry name" value="PB1-like_dom_pln"/>
</dbReference>
<feature type="region of interest" description="Disordered" evidence="5">
    <location>
        <begin position="659"/>
        <end position="697"/>
    </location>
</feature>
<evidence type="ECO:0000256" key="4">
    <source>
        <dbReference type="PROSITE-ProRule" id="PRU00325"/>
    </source>
</evidence>
<dbReference type="AlphaFoldDB" id="A0AA36A6J2"/>
<keyword evidence="1" id="KW-0479">Metal-binding</keyword>
<evidence type="ECO:0000313" key="7">
    <source>
        <dbReference type="EMBL" id="CAI9304472.1"/>
    </source>
</evidence>
<dbReference type="Pfam" id="PF03108">
    <property type="entry name" value="DBD_Tnp_Mut"/>
    <property type="match status" value="1"/>
</dbReference>
<evidence type="ECO:0000259" key="6">
    <source>
        <dbReference type="PROSITE" id="PS50966"/>
    </source>
</evidence>
<dbReference type="Proteomes" id="UP001177003">
    <property type="component" value="Chromosome 9"/>
</dbReference>